<reference evidence="7" key="1">
    <citation type="journal article" date="2020" name="Cell">
        <title>Large-Scale Comparative Analyses of Tick Genomes Elucidate Their Genetic Diversity and Vector Capacities.</title>
        <authorList>
            <consortium name="Tick Genome and Microbiome Consortium (TIGMIC)"/>
            <person name="Jia N."/>
            <person name="Wang J."/>
            <person name="Shi W."/>
            <person name="Du L."/>
            <person name="Sun Y."/>
            <person name="Zhan W."/>
            <person name="Jiang J.F."/>
            <person name="Wang Q."/>
            <person name="Zhang B."/>
            <person name="Ji P."/>
            <person name="Bell-Sakyi L."/>
            <person name="Cui X.M."/>
            <person name="Yuan T.T."/>
            <person name="Jiang B.G."/>
            <person name="Yang W.F."/>
            <person name="Lam T.T."/>
            <person name="Chang Q.C."/>
            <person name="Ding S.J."/>
            <person name="Wang X.J."/>
            <person name="Zhu J.G."/>
            <person name="Ruan X.D."/>
            <person name="Zhao L."/>
            <person name="Wei J.T."/>
            <person name="Ye R.Z."/>
            <person name="Que T.C."/>
            <person name="Du C.H."/>
            <person name="Zhou Y.H."/>
            <person name="Cheng J.X."/>
            <person name="Dai P.F."/>
            <person name="Guo W.B."/>
            <person name="Han X.H."/>
            <person name="Huang E.J."/>
            <person name="Li L.F."/>
            <person name="Wei W."/>
            <person name="Gao Y.C."/>
            <person name="Liu J.Z."/>
            <person name="Shao H.Z."/>
            <person name="Wang X."/>
            <person name="Wang C.C."/>
            <person name="Yang T.C."/>
            <person name="Huo Q.B."/>
            <person name="Li W."/>
            <person name="Chen H.Y."/>
            <person name="Chen S.E."/>
            <person name="Zhou L.G."/>
            <person name="Ni X.B."/>
            <person name="Tian J.H."/>
            <person name="Sheng Y."/>
            <person name="Liu T."/>
            <person name="Pan Y.S."/>
            <person name="Xia L.Y."/>
            <person name="Li J."/>
            <person name="Zhao F."/>
            <person name="Cao W.C."/>
        </authorList>
    </citation>
    <scope>NUCLEOTIDE SEQUENCE</scope>
    <source>
        <strain evidence="7">Rmic-2018</strain>
    </source>
</reference>
<dbReference type="PROSITE" id="PS50222">
    <property type="entry name" value="EF_HAND_2"/>
    <property type="match status" value="2"/>
</dbReference>
<dbReference type="InterPro" id="IPR018247">
    <property type="entry name" value="EF_Hand_1_Ca_BS"/>
</dbReference>
<evidence type="ECO:0000256" key="3">
    <source>
        <dbReference type="ARBA" id="ARBA00022723"/>
    </source>
</evidence>
<sequence>MPGASSSSSGRCCVPLGRTWSRAPQNSQPARILWICGNEGMAHIGGQPLNQVTLRTTFLAADQGHNGAIDYRELQMALSTGTWRPFNMETARMLVHLFDRNHDGTINFDEFSELYRYVTDWSSAFRHFDPNNGGTIETRNMATALKECNYTLSDRFNALLQRRFVRGGKVYFDEFIQACMFVKSASDAFRRFDRQKAGVVNVRFEEYLVMLILVLA</sequence>
<keyword evidence="2" id="KW-0963">Cytoplasm</keyword>
<keyword evidence="4" id="KW-0677">Repeat</keyword>
<dbReference type="GO" id="GO:0005737">
    <property type="term" value="C:cytoplasm"/>
    <property type="evidence" value="ECO:0007669"/>
    <property type="project" value="UniProtKB-SubCell"/>
</dbReference>
<dbReference type="PANTHER" id="PTHR46212:SF3">
    <property type="entry name" value="GH27120P"/>
    <property type="match status" value="1"/>
</dbReference>
<protein>
    <recommendedName>
        <fullName evidence="6">EF-hand domain-containing protein</fullName>
    </recommendedName>
</protein>
<dbReference type="GO" id="GO:0048306">
    <property type="term" value="F:calcium-dependent protein binding"/>
    <property type="evidence" value="ECO:0007669"/>
    <property type="project" value="UniProtKB-ARBA"/>
</dbReference>
<evidence type="ECO:0000313" key="8">
    <source>
        <dbReference type="Proteomes" id="UP000821866"/>
    </source>
</evidence>
<name>A0A9J6DDG8_RHIMP</name>
<dbReference type="VEuPathDB" id="VectorBase:LOC119177071"/>
<evidence type="ECO:0000259" key="6">
    <source>
        <dbReference type="PROSITE" id="PS50222"/>
    </source>
</evidence>
<dbReference type="InterPro" id="IPR002048">
    <property type="entry name" value="EF_hand_dom"/>
</dbReference>
<dbReference type="InterPro" id="IPR011992">
    <property type="entry name" value="EF-hand-dom_pair"/>
</dbReference>
<dbReference type="SUPFAM" id="SSF47473">
    <property type="entry name" value="EF-hand"/>
    <property type="match status" value="1"/>
</dbReference>
<gene>
    <name evidence="7" type="ORF">HPB51_023902</name>
</gene>
<dbReference type="EMBL" id="JABSTU010000010">
    <property type="protein sequence ID" value="KAH8020027.1"/>
    <property type="molecule type" value="Genomic_DNA"/>
</dbReference>
<comment type="subcellular location">
    <subcellularLocation>
        <location evidence="1">Cytoplasm</location>
    </subcellularLocation>
</comment>
<dbReference type="PROSITE" id="PS00018">
    <property type="entry name" value="EF_HAND_1"/>
    <property type="match status" value="1"/>
</dbReference>
<reference evidence="7" key="2">
    <citation type="submission" date="2021-09" db="EMBL/GenBank/DDBJ databases">
        <authorList>
            <person name="Jia N."/>
            <person name="Wang J."/>
            <person name="Shi W."/>
            <person name="Du L."/>
            <person name="Sun Y."/>
            <person name="Zhan W."/>
            <person name="Jiang J."/>
            <person name="Wang Q."/>
            <person name="Zhang B."/>
            <person name="Ji P."/>
            <person name="Sakyi L.B."/>
            <person name="Cui X."/>
            <person name="Yuan T."/>
            <person name="Jiang B."/>
            <person name="Yang W."/>
            <person name="Lam T.T.-Y."/>
            <person name="Chang Q."/>
            <person name="Ding S."/>
            <person name="Wang X."/>
            <person name="Zhu J."/>
            <person name="Ruan X."/>
            <person name="Zhao L."/>
            <person name="Wei J."/>
            <person name="Que T."/>
            <person name="Du C."/>
            <person name="Cheng J."/>
            <person name="Dai P."/>
            <person name="Han X."/>
            <person name="Huang E."/>
            <person name="Gao Y."/>
            <person name="Liu J."/>
            <person name="Shao H."/>
            <person name="Ye R."/>
            <person name="Li L."/>
            <person name="Wei W."/>
            <person name="Wang X."/>
            <person name="Wang C."/>
            <person name="Huo Q."/>
            <person name="Li W."/>
            <person name="Guo W."/>
            <person name="Chen H."/>
            <person name="Chen S."/>
            <person name="Zhou L."/>
            <person name="Zhou L."/>
            <person name="Ni X."/>
            <person name="Tian J."/>
            <person name="Zhou Y."/>
            <person name="Sheng Y."/>
            <person name="Liu T."/>
            <person name="Pan Y."/>
            <person name="Xia L."/>
            <person name="Li J."/>
            <person name="Zhao F."/>
            <person name="Cao W."/>
        </authorList>
    </citation>
    <scope>NUCLEOTIDE SEQUENCE</scope>
    <source>
        <strain evidence="7">Rmic-2018</strain>
        <tissue evidence="7">Larvae</tissue>
    </source>
</reference>
<accession>A0A9J6DDG8</accession>
<evidence type="ECO:0000256" key="4">
    <source>
        <dbReference type="ARBA" id="ARBA00022737"/>
    </source>
</evidence>
<evidence type="ECO:0000313" key="7">
    <source>
        <dbReference type="EMBL" id="KAH8020027.1"/>
    </source>
</evidence>
<dbReference type="Gene3D" id="1.10.238.10">
    <property type="entry name" value="EF-hand"/>
    <property type="match status" value="1"/>
</dbReference>
<dbReference type="AlphaFoldDB" id="A0A9J6DDG8"/>
<evidence type="ECO:0000256" key="5">
    <source>
        <dbReference type="ARBA" id="ARBA00022837"/>
    </source>
</evidence>
<keyword evidence="8" id="KW-1185">Reference proteome</keyword>
<dbReference type="Pfam" id="PF13499">
    <property type="entry name" value="EF-hand_7"/>
    <property type="match status" value="1"/>
</dbReference>
<keyword evidence="3" id="KW-0479">Metal-binding</keyword>
<dbReference type="Proteomes" id="UP000821866">
    <property type="component" value="Chromosome 8"/>
</dbReference>
<feature type="domain" description="EF-hand" evidence="6">
    <location>
        <begin position="49"/>
        <end position="84"/>
    </location>
</feature>
<dbReference type="PANTHER" id="PTHR46212">
    <property type="entry name" value="PEFLIN"/>
    <property type="match status" value="1"/>
</dbReference>
<dbReference type="GO" id="GO:0005509">
    <property type="term" value="F:calcium ion binding"/>
    <property type="evidence" value="ECO:0007669"/>
    <property type="project" value="InterPro"/>
</dbReference>
<dbReference type="InterPro" id="IPR051426">
    <property type="entry name" value="Peflin/Sorcin_CaBP"/>
</dbReference>
<comment type="caution">
    <text evidence="7">The sequence shown here is derived from an EMBL/GenBank/DDBJ whole genome shotgun (WGS) entry which is preliminary data.</text>
</comment>
<organism evidence="7 8">
    <name type="scientific">Rhipicephalus microplus</name>
    <name type="common">Cattle tick</name>
    <name type="synonym">Boophilus microplus</name>
    <dbReference type="NCBI Taxonomy" id="6941"/>
    <lineage>
        <taxon>Eukaryota</taxon>
        <taxon>Metazoa</taxon>
        <taxon>Ecdysozoa</taxon>
        <taxon>Arthropoda</taxon>
        <taxon>Chelicerata</taxon>
        <taxon>Arachnida</taxon>
        <taxon>Acari</taxon>
        <taxon>Parasitiformes</taxon>
        <taxon>Ixodida</taxon>
        <taxon>Ixodoidea</taxon>
        <taxon>Ixodidae</taxon>
        <taxon>Rhipicephalinae</taxon>
        <taxon>Rhipicephalus</taxon>
        <taxon>Boophilus</taxon>
    </lineage>
</organism>
<feature type="domain" description="EF-hand" evidence="6">
    <location>
        <begin position="86"/>
        <end position="121"/>
    </location>
</feature>
<dbReference type="SMART" id="SM00054">
    <property type="entry name" value="EFh"/>
    <property type="match status" value="3"/>
</dbReference>
<proteinExistence type="predicted"/>
<evidence type="ECO:0000256" key="1">
    <source>
        <dbReference type="ARBA" id="ARBA00004496"/>
    </source>
</evidence>
<keyword evidence="5" id="KW-0106">Calcium</keyword>
<evidence type="ECO:0000256" key="2">
    <source>
        <dbReference type="ARBA" id="ARBA00022490"/>
    </source>
</evidence>